<evidence type="ECO:0000256" key="1">
    <source>
        <dbReference type="SAM" id="Phobius"/>
    </source>
</evidence>
<evidence type="ECO:0000313" key="3">
    <source>
        <dbReference type="EnsemblPlants" id="AES70274"/>
    </source>
</evidence>
<feature type="transmembrane region" description="Helical" evidence="1">
    <location>
        <begin position="6"/>
        <end position="33"/>
    </location>
</feature>
<evidence type="ECO:0000313" key="4">
    <source>
        <dbReference type="Proteomes" id="UP000002051"/>
    </source>
</evidence>
<dbReference type="PaxDb" id="3880-AES70274"/>
<keyword evidence="1" id="KW-0472">Membrane</keyword>
<dbReference type="AlphaFoldDB" id="G7J1Z0"/>
<reference evidence="2 4" key="2">
    <citation type="journal article" date="2014" name="BMC Genomics">
        <title>An improved genome release (version Mt4.0) for the model legume Medicago truncatula.</title>
        <authorList>
            <person name="Tang H."/>
            <person name="Krishnakumar V."/>
            <person name="Bidwell S."/>
            <person name="Rosen B."/>
            <person name="Chan A."/>
            <person name="Zhou S."/>
            <person name="Gentzbittel L."/>
            <person name="Childs K.L."/>
            <person name="Yandell M."/>
            <person name="Gundlach H."/>
            <person name="Mayer K.F."/>
            <person name="Schwartz D.C."/>
            <person name="Town C.D."/>
        </authorList>
    </citation>
    <scope>GENOME REANNOTATION</scope>
    <source>
        <strain evidence="3 4">cv. Jemalong A17</strain>
    </source>
</reference>
<reference evidence="3" key="3">
    <citation type="submission" date="2015-04" db="UniProtKB">
        <authorList>
            <consortium name="EnsemblPlants"/>
        </authorList>
    </citation>
    <scope>IDENTIFICATION</scope>
    <source>
        <strain evidence="3">cv. Jemalong A17</strain>
    </source>
</reference>
<sequence length="154" mass="17015">MTIASDYMVIICAATGYFNFSMTGFFFFFFSLCKSLKNKKIKKYVRAGWPDSPGARIGPGSGWISLSSCRQSSSIGGGTDDGCWMNPTADSPWFKDDLGRVVGDGANMFFWTKVWLEGVIENQNFTRENEKSAFSVCQGCTTVRPCGTAVRVFL</sequence>
<dbReference type="HOGENOM" id="CLU_1706907_0_0_1"/>
<keyword evidence="4" id="KW-1185">Reference proteome</keyword>
<accession>G7J1Z0</accession>
<protein>
    <submittedName>
        <fullName evidence="2">Transmembrane protein, putative</fullName>
    </submittedName>
</protein>
<reference evidence="2 4" key="1">
    <citation type="journal article" date="2011" name="Nature">
        <title>The Medicago genome provides insight into the evolution of rhizobial symbioses.</title>
        <authorList>
            <person name="Young N.D."/>
            <person name="Debelle F."/>
            <person name="Oldroyd G.E."/>
            <person name="Geurts R."/>
            <person name="Cannon S.B."/>
            <person name="Udvardi M.K."/>
            <person name="Benedito V.A."/>
            <person name="Mayer K.F."/>
            <person name="Gouzy J."/>
            <person name="Schoof H."/>
            <person name="Van de Peer Y."/>
            <person name="Proost S."/>
            <person name="Cook D.R."/>
            <person name="Meyers B.C."/>
            <person name="Spannagl M."/>
            <person name="Cheung F."/>
            <person name="De Mita S."/>
            <person name="Krishnakumar V."/>
            <person name="Gundlach H."/>
            <person name="Zhou S."/>
            <person name="Mudge J."/>
            <person name="Bharti A.K."/>
            <person name="Murray J.D."/>
            <person name="Naoumkina M.A."/>
            <person name="Rosen B."/>
            <person name="Silverstein K.A."/>
            <person name="Tang H."/>
            <person name="Rombauts S."/>
            <person name="Zhao P.X."/>
            <person name="Zhou P."/>
            <person name="Barbe V."/>
            <person name="Bardou P."/>
            <person name="Bechner M."/>
            <person name="Bellec A."/>
            <person name="Berger A."/>
            <person name="Berges H."/>
            <person name="Bidwell S."/>
            <person name="Bisseling T."/>
            <person name="Choisne N."/>
            <person name="Couloux A."/>
            <person name="Denny R."/>
            <person name="Deshpande S."/>
            <person name="Dai X."/>
            <person name="Doyle J.J."/>
            <person name="Dudez A.M."/>
            <person name="Farmer A.D."/>
            <person name="Fouteau S."/>
            <person name="Franken C."/>
            <person name="Gibelin C."/>
            <person name="Gish J."/>
            <person name="Goldstein S."/>
            <person name="Gonzalez A.J."/>
            <person name="Green P.J."/>
            <person name="Hallab A."/>
            <person name="Hartog M."/>
            <person name="Hua A."/>
            <person name="Humphray S.J."/>
            <person name="Jeong D.H."/>
            <person name="Jing Y."/>
            <person name="Jocker A."/>
            <person name="Kenton S.M."/>
            <person name="Kim D.J."/>
            <person name="Klee K."/>
            <person name="Lai H."/>
            <person name="Lang C."/>
            <person name="Lin S."/>
            <person name="Macmil S.L."/>
            <person name="Magdelenat G."/>
            <person name="Matthews L."/>
            <person name="McCorrison J."/>
            <person name="Monaghan E.L."/>
            <person name="Mun J.H."/>
            <person name="Najar F.Z."/>
            <person name="Nicholson C."/>
            <person name="Noirot C."/>
            <person name="O'Bleness M."/>
            <person name="Paule C.R."/>
            <person name="Poulain J."/>
            <person name="Prion F."/>
            <person name="Qin B."/>
            <person name="Qu C."/>
            <person name="Retzel E.F."/>
            <person name="Riddle C."/>
            <person name="Sallet E."/>
            <person name="Samain S."/>
            <person name="Samson N."/>
            <person name="Sanders I."/>
            <person name="Saurat O."/>
            <person name="Scarpelli C."/>
            <person name="Schiex T."/>
            <person name="Segurens B."/>
            <person name="Severin A.J."/>
            <person name="Sherrier D.J."/>
            <person name="Shi R."/>
            <person name="Sims S."/>
            <person name="Singer S.R."/>
            <person name="Sinharoy S."/>
            <person name="Sterck L."/>
            <person name="Viollet A."/>
            <person name="Wang B.B."/>
            <person name="Wang K."/>
            <person name="Wang M."/>
            <person name="Wang X."/>
            <person name="Warfsmann J."/>
            <person name="Weissenbach J."/>
            <person name="White D.D."/>
            <person name="White J.D."/>
            <person name="Wiley G.B."/>
            <person name="Wincker P."/>
            <person name="Xing Y."/>
            <person name="Yang L."/>
            <person name="Yao Z."/>
            <person name="Ying F."/>
            <person name="Zhai J."/>
            <person name="Zhou L."/>
            <person name="Zuber A."/>
            <person name="Denarie J."/>
            <person name="Dixon R.A."/>
            <person name="May G.D."/>
            <person name="Schwartz D.C."/>
            <person name="Rogers J."/>
            <person name="Quetier F."/>
            <person name="Town C.D."/>
            <person name="Roe B.A."/>
        </authorList>
    </citation>
    <scope>NUCLEOTIDE SEQUENCE [LARGE SCALE GENOMIC DNA]</scope>
    <source>
        <strain evidence="2">A17</strain>
        <strain evidence="3 4">cv. Jemalong A17</strain>
    </source>
</reference>
<dbReference type="EnsemblPlants" id="AES70274">
    <property type="protein sequence ID" value="AES70274"/>
    <property type="gene ID" value="MTR_3g050730"/>
</dbReference>
<name>G7J1Z0_MEDTR</name>
<gene>
    <name evidence="2" type="ordered locus">MTR_3g050730</name>
</gene>
<keyword evidence="1 2" id="KW-0812">Transmembrane</keyword>
<dbReference type="EMBL" id="CM001219">
    <property type="protein sequence ID" value="AES70274.1"/>
    <property type="molecule type" value="Genomic_DNA"/>
</dbReference>
<evidence type="ECO:0000313" key="2">
    <source>
        <dbReference type="EMBL" id="AES70274.1"/>
    </source>
</evidence>
<keyword evidence="1" id="KW-1133">Transmembrane helix</keyword>
<dbReference type="Proteomes" id="UP000002051">
    <property type="component" value="Chromosome 3"/>
</dbReference>
<organism evidence="2 4">
    <name type="scientific">Medicago truncatula</name>
    <name type="common">Barrel medic</name>
    <name type="synonym">Medicago tribuloides</name>
    <dbReference type="NCBI Taxonomy" id="3880"/>
    <lineage>
        <taxon>Eukaryota</taxon>
        <taxon>Viridiplantae</taxon>
        <taxon>Streptophyta</taxon>
        <taxon>Embryophyta</taxon>
        <taxon>Tracheophyta</taxon>
        <taxon>Spermatophyta</taxon>
        <taxon>Magnoliopsida</taxon>
        <taxon>eudicotyledons</taxon>
        <taxon>Gunneridae</taxon>
        <taxon>Pentapetalae</taxon>
        <taxon>rosids</taxon>
        <taxon>fabids</taxon>
        <taxon>Fabales</taxon>
        <taxon>Fabaceae</taxon>
        <taxon>Papilionoideae</taxon>
        <taxon>50 kb inversion clade</taxon>
        <taxon>NPAAA clade</taxon>
        <taxon>Hologalegina</taxon>
        <taxon>IRL clade</taxon>
        <taxon>Trifolieae</taxon>
        <taxon>Medicago</taxon>
    </lineage>
</organism>
<proteinExistence type="predicted"/>